<reference evidence="1 2" key="1">
    <citation type="submission" date="2021-06" db="EMBL/GenBank/DDBJ databases">
        <authorList>
            <person name="Kallberg Y."/>
            <person name="Tangrot J."/>
            <person name="Rosling A."/>
        </authorList>
    </citation>
    <scope>NUCLEOTIDE SEQUENCE [LARGE SCALE GENOMIC DNA]</scope>
    <source>
        <strain evidence="1 2">120-4 pot B 10/14</strain>
    </source>
</reference>
<organism evidence="1 2">
    <name type="scientific">Gigaspora margarita</name>
    <dbReference type="NCBI Taxonomy" id="4874"/>
    <lineage>
        <taxon>Eukaryota</taxon>
        <taxon>Fungi</taxon>
        <taxon>Fungi incertae sedis</taxon>
        <taxon>Mucoromycota</taxon>
        <taxon>Glomeromycotina</taxon>
        <taxon>Glomeromycetes</taxon>
        <taxon>Diversisporales</taxon>
        <taxon>Gigasporaceae</taxon>
        <taxon>Gigaspora</taxon>
    </lineage>
</organism>
<gene>
    <name evidence="1" type="ORF">GMARGA_LOCUS39703</name>
</gene>
<dbReference type="EMBL" id="CAJVQB010096151">
    <property type="protein sequence ID" value="CAG8849416.1"/>
    <property type="molecule type" value="Genomic_DNA"/>
</dbReference>
<evidence type="ECO:0000313" key="2">
    <source>
        <dbReference type="Proteomes" id="UP000789901"/>
    </source>
</evidence>
<proteinExistence type="predicted"/>
<accession>A0ABN7X709</accession>
<comment type="caution">
    <text evidence="1">The sequence shown here is derived from an EMBL/GenBank/DDBJ whole genome shotgun (WGS) entry which is preliminary data.</text>
</comment>
<protein>
    <submittedName>
        <fullName evidence="1">27636_t:CDS:1</fullName>
    </submittedName>
</protein>
<dbReference type="Proteomes" id="UP000789901">
    <property type="component" value="Unassembled WGS sequence"/>
</dbReference>
<keyword evidence="2" id="KW-1185">Reference proteome</keyword>
<sequence length="51" mass="5742">MFQNANPKSIKKNCSKIKLPKNAHCEAIEFALKELDSPEHPSINSIATKFE</sequence>
<name>A0ABN7X709_GIGMA</name>
<evidence type="ECO:0000313" key="1">
    <source>
        <dbReference type="EMBL" id="CAG8849416.1"/>
    </source>
</evidence>
<feature type="non-terminal residue" evidence="1">
    <location>
        <position position="51"/>
    </location>
</feature>